<evidence type="ECO:0000313" key="16">
    <source>
        <dbReference type="Proteomes" id="UP000179279"/>
    </source>
</evidence>
<evidence type="ECO:0000256" key="8">
    <source>
        <dbReference type="ARBA" id="ARBA00022989"/>
    </source>
</evidence>
<dbReference type="Pfam" id="PF02673">
    <property type="entry name" value="BacA"/>
    <property type="match status" value="1"/>
</dbReference>
<evidence type="ECO:0000256" key="2">
    <source>
        <dbReference type="ARBA" id="ARBA00010621"/>
    </source>
</evidence>
<keyword evidence="5 14" id="KW-1003">Cell membrane</keyword>
<gene>
    <name evidence="14" type="primary">uppP</name>
    <name evidence="15" type="ORF">A3A57_00705</name>
</gene>
<accession>A0A1G1WYD4</accession>
<comment type="similarity">
    <text evidence="2 14">Belongs to the UppP family.</text>
</comment>
<evidence type="ECO:0000256" key="3">
    <source>
        <dbReference type="ARBA" id="ARBA00012374"/>
    </source>
</evidence>
<comment type="subcellular location">
    <subcellularLocation>
        <location evidence="1 14">Cell membrane</location>
        <topology evidence="1 14">Multi-pass membrane protein</topology>
    </subcellularLocation>
</comment>
<evidence type="ECO:0000256" key="14">
    <source>
        <dbReference type="HAMAP-Rule" id="MF_01006"/>
    </source>
</evidence>
<evidence type="ECO:0000256" key="5">
    <source>
        <dbReference type="ARBA" id="ARBA00022475"/>
    </source>
</evidence>
<organism evidence="15 16">
    <name type="scientific">Candidatus Woykebacteria bacterium RIFCSPLOWO2_01_FULL_41_12</name>
    <dbReference type="NCBI Taxonomy" id="1802604"/>
    <lineage>
        <taxon>Bacteria</taxon>
        <taxon>Candidatus Woykeibacteriota</taxon>
    </lineage>
</organism>
<evidence type="ECO:0000256" key="4">
    <source>
        <dbReference type="ARBA" id="ARBA00021581"/>
    </source>
</evidence>
<comment type="miscellaneous">
    <text evidence="14">Bacitracin is thought to be involved in the inhibition of peptidoglycan synthesis by sequestering undecaprenyl diphosphate, thereby reducing the pool of lipid carrier available.</text>
</comment>
<dbReference type="PANTHER" id="PTHR30622:SF4">
    <property type="entry name" value="UNDECAPRENYL-DIPHOSPHATASE"/>
    <property type="match status" value="1"/>
</dbReference>
<keyword evidence="14" id="KW-0573">Peptidoglycan synthesis</keyword>
<feature type="transmembrane region" description="Helical" evidence="14">
    <location>
        <begin position="190"/>
        <end position="210"/>
    </location>
</feature>
<dbReference type="GO" id="GO:0009252">
    <property type="term" value="P:peptidoglycan biosynthetic process"/>
    <property type="evidence" value="ECO:0007669"/>
    <property type="project" value="UniProtKB-KW"/>
</dbReference>
<reference evidence="15 16" key="1">
    <citation type="journal article" date="2016" name="Nat. Commun.">
        <title>Thousands of microbial genomes shed light on interconnected biogeochemical processes in an aquifer system.</title>
        <authorList>
            <person name="Anantharaman K."/>
            <person name="Brown C.T."/>
            <person name="Hug L.A."/>
            <person name="Sharon I."/>
            <person name="Castelle C.J."/>
            <person name="Probst A.J."/>
            <person name="Thomas B.C."/>
            <person name="Singh A."/>
            <person name="Wilkins M.J."/>
            <person name="Karaoz U."/>
            <person name="Brodie E.L."/>
            <person name="Williams K.H."/>
            <person name="Hubbard S.S."/>
            <person name="Banfield J.F."/>
        </authorList>
    </citation>
    <scope>NUCLEOTIDE SEQUENCE [LARGE SCALE GENOMIC DNA]</scope>
</reference>
<dbReference type="GO" id="GO:0005886">
    <property type="term" value="C:plasma membrane"/>
    <property type="evidence" value="ECO:0007669"/>
    <property type="project" value="UniProtKB-SubCell"/>
</dbReference>
<feature type="transmembrane region" description="Helical" evidence="14">
    <location>
        <begin position="39"/>
        <end position="63"/>
    </location>
</feature>
<dbReference type="GO" id="GO:0071555">
    <property type="term" value="P:cell wall organization"/>
    <property type="evidence" value="ECO:0007669"/>
    <property type="project" value="UniProtKB-KW"/>
</dbReference>
<dbReference type="Proteomes" id="UP000179279">
    <property type="component" value="Unassembled WGS sequence"/>
</dbReference>
<protein>
    <recommendedName>
        <fullName evidence="4 14">Undecaprenyl-diphosphatase</fullName>
        <ecNumber evidence="3 14">3.6.1.27</ecNumber>
    </recommendedName>
    <alternativeName>
        <fullName evidence="12 14">Bacitracin resistance protein</fullName>
    </alternativeName>
    <alternativeName>
        <fullName evidence="11 14">Undecaprenyl pyrophosphate phosphatase</fullName>
    </alternativeName>
</protein>
<feature type="transmembrane region" description="Helical" evidence="14">
    <location>
        <begin position="92"/>
        <end position="110"/>
    </location>
</feature>
<evidence type="ECO:0000256" key="9">
    <source>
        <dbReference type="ARBA" id="ARBA00023136"/>
    </source>
</evidence>
<dbReference type="EMBL" id="MHDA01000008">
    <property type="protein sequence ID" value="OGY32735.1"/>
    <property type="molecule type" value="Genomic_DNA"/>
</dbReference>
<evidence type="ECO:0000256" key="13">
    <source>
        <dbReference type="ARBA" id="ARBA00047594"/>
    </source>
</evidence>
<keyword evidence="7 14" id="KW-0378">Hydrolase</keyword>
<keyword evidence="8 14" id="KW-1133">Transmembrane helix</keyword>
<evidence type="ECO:0000313" key="15">
    <source>
        <dbReference type="EMBL" id="OGY32735.1"/>
    </source>
</evidence>
<dbReference type="GO" id="GO:0008360">
    <property type="term" value="P:regulation of cell shape"/>
    <property type="evidence" value="ECO:0007669"/>
    <property type="project" value="UniProtKB-KW"/>
</dbReference>
<dbReference type="EC" id="3.6.1.27" evidence="3 14"/>
<comment type="catalytic activity">
    <reaction evidence="13 14">
        <text>di-trans,octa-cis-undecaprenyl diphosphate + H2O = di-trans,octa-cis-undecaprenyl phosphate + phosphate + H(+)</text>
        <dbReference type="Rhea" id="RHEA:28094"/>
        <dbReference type="ChEBI" id="CHEBI:15377"/>
        <dbReference type="ChEBI" id="CHEBI:15378"/>
        <dbReference type="ChEBI" id="CHEBI:43474"/>
        <dbReference type="ChEBI" id="CHEBI:58405"/>
        <dbReference type="ChEBI" id="CHEBI:60392"/>
        <dbReference type="EC" id="3.6.1.27"/>
    </reaction>
</comment>
<keyword evidence="6 14" id="KW-0812">Transmembrane</keyword>
<evidence type="ECO:0000256" key="12">
    <source>
        <dbReference type="ARBA" id="ARBA00032932"/>
    </source>
</evidence>
<evidence type="ECO:0000256" key="11">
    <source>
        <dbReference type="ARBA" id="ARBA00032707"/>
    </source>
</evidence>
<dbReference type="HAMAP" id="MF_01006">
    <property type="entry name" value="Undec_diphosphatase"/>
    <property type="match status" value="1"/>
</dbReference>
<sequence>MEQAFAALILGIVQGLTEFLPISSSGHLVVLPQIFGWGGVVGSLEFDVALHLGSTLAVVGFFWKDWVSVFRHFVGAAIDGQQKIMSDPKSRLLVLIIAGSIPAGLVGFVFKDFIETSVRSSLLVGFNLVFFGLLLWYVDRFAHKRGIETVGWKDAVVVGVAQAVSLIPGVSRSGITISAARSQKLKREDAVRFSFLLSTPAIIGAGLLTFKDLVEIGFTQRSGSIFLVGFLAAALSGWLTIKFLLNFVKNRGFTAFVIYRILLGVFLIAWALWT</sequence>
<keyword evidence="10 14" id="KW-0046">Antibiotic resistance</keyword>
<dbReference type="NCBIfam" id="TIGR00753">
    <property type="entry name" value="undec_PP_bacA"/>
    <property type="match status" value="1"/>
</dbReference>
<keyword evidence="14" id="KW-0961">Cell wall biogenesis/degradation</keyword>
<feature type="transmembrane region" description="Helical" evidence="14">
    <location>
        <begin position="253"/>
        <end position="273"/>
    </location>
</feature>
<dbReference type="AlphaFoldDB" id="A0A1G1WYD4"/>
<evidence type="ECO:0000256" key="1">
    <source>
        <dbReference type="ARBA" id="ARBA00004651"/>
    </source>
</evidence>
<feature type="transmembrane region" description="Helical" evidence="14">
    <location>
        <begin position="222"/>
        <end position="241"/>
    </location>
</feature>
<dbReference type="PANTHER" id="PTHR30622">
    <property type="entry name" value="UNDECAPRENYL-DIPHOSPHATASE"/>
    <property type="match status" value="1"/>
</dbReference>
<name>A0A1G1WYD4_9BACT</name>
<evidence type="ECO:0000256" key="10">
    <source>
        <dbReference type="ARBA" id="ARBA00023251"/>
    </source>
</evidence>
<keyword evidence="9 14" id="KW-0472">Membrane</keyword>
<comment type="caution">
    <text evidence="15">The sequence shown here is derived from an EMBL/GenBank/DDBJ whole genome shotgun (WGS) entry which is preliminary data.</text>
</comment>
<proteinExistence type="inferred from homology"/>
<dbReference type="GO" id="GO:0050380">
    <property type="term" value="F:undecaprenyl-diphosphatase activity"/>
    <property type="evidence" value="ECO:0007669"/>
    <property type="project" value="UniProtKB-UniRule"/>
</dbReference>
<comment type="function">
    <text evidence="14">Catalyzes the dephosphorylation of undecaprenyl diphosphate (UPP). Confers resistance to bacitracin.</text>
</comment>
<evidence type="ECO:0000256" key="6">
    <source>
        <dbReference type="ARBA" id="ARBA00022692"/>
    </source>
</evidence>
<keyword evidence="14" id="KW-0133">Cell shape</keyword>
<dbReference type="GO" id="GO:0046677">
    <property type="term" value="P:response to antibiotic"/>
    <property type="evidence" value="ECO:0007669"/>
    <property type="project" value="UniProtKB-UniRule"/>
</dbReference>
<evidence type="ECO:0000256" key="7">
    <source>
        <dbReference type="ARBA" id="ARBA00022801"/>
    </source>
</evidence>
<dbReference type="InterPro" id="IPR003824">
    <property type="entry name" value="UppP"/>
</dbReference>
<feature type="transmembrane region" description="Helical" evidence="14">
    <location>
        <begin position="122"/>
        <end position="138"/>
    </location>
</feature>